<protein>
    <submittedName>
        <fullName evidence="2">Uncharacterized protein</fullName>
    </submittedName>
</protein>
<dbReference type="AlphaFoldDB" id="A0A1S2VBS4"/>
<gene>
    <name evidence="2" type="ORF">BLX24_26320</name>
</gene>
<keyword evidence="3" id="KW-1185">Reference proteome</keyword>
<feature type="transmembrane region" description="Helical" evidence="1">
    <location>
        <begin position="73"/>
        <end position="92"/>
    </location>
</feature>
<proteinExistence type="predicted"/>
<keyword evidence="1" id="KW-0812">Transmembrane</keyword>
<dbReference type="OrthoDB" id="964917at2"/>
<evidence type="ECO:0000256" key="1">
    <source>
        <dbReference type="SAM" id="Phobius"/>
    </source>
</evidence>
<comment type="caution">
    <text evidence="2">The sequence shown here is derived from an EMBL/GenBank/DDBJ whole genome shotgun (WGS) entry which is preliminary data.</text>
</comment>
<keyword evidence="1" id="KW-0472">Membrane</keyword>
<dbReference type="RefSeq" id="WP_071506213.1">
    <property type="nucleotide sequence ID" value="NZ_MORL01000027.1"/>
</dbReference>
<dbReference type="Proteomes" id="UP000181790">
    <property type="component" value="Unassembled WGS sequence"/>
</dbReference>
<name>A0A1S2VBS4_9BACT</name>
<reference evidence="2 3" key="1">
    <citation type="submission" date="2016-10" db="EMBL/GenBank/DDBJ databases">
        <title>Arsenicibacter rosenii gen. nov., sp. nov., an efficient arsenic-methylating bacterium isolated from an arsenic-contaminated paddy soil.</title>
        <authorList>
            <person name="Huang K."/>
        </authorList>
    </citation>
    <scope>NUCLEOTIDE SEQUENCE [LARGE SCALE GENOMIC DNA]</scope>
    <source>
        <strain evidence="2 3">SM-1</strain>
    </source>
</reference>
<accession>A0A1S2VBS4</accession>
<feature type="transmembrane region" description="Helical" evidence="1">
    <location>
        <begin position="104"/>
        <end position="127"/>
    </location>
</feature>
<feature type="transmembrane region" description="Helical" evidence="1">
    <location>
        <begin position="35"/>
        <end position="52"/>
    </location>
</feature>
<dbReference type="EMBL" id="MORL01000027">
    <property type="protein sequence ID" value="OIN56191.1"/>
    <property type="molecule type" value="Genomic_DNA"/>
</dbReference>
<sequence length="131" mass="14838">MKLTKWLIYTVIIGAIPFIVRFFVFIATTNIDSNYIVNIVDMVTFGLVLHVSNINELESWQGMEDSKRTLFRGISLVLIVLLSALLGLAYIADLDKTGVYEIDSIKYLSVTLSTISFIFVLSIYIGYRITE</sequence>
<organism evidence="2 3">
    <name type="scientific">Arsenicibacter rosenii</name>
    <dbReference type="NCBI Taxonomy" id="1750698"/>
    <lineage>
        <taxon>Bacteria</taxon>
        <taxon>Pseudomonadati</taxon>
        <taxon>Bacteroidota</taxon>
        <taxon>Cytophagia</taxon>
        <taxon>Cytophagales</taxon>
        <taxon>Spirosomataceae</taxon>
        <taxon>Arsenicibacter</taxon>
    </lineage>
</organism>
<evidence type="ECO:0000313" key="2">
    <source>
        <dbReference type="EMBL" id="OIN56191.1"/>
    </source>
</evidence>
<feature type="transmembrane region" description="Helical" evidence="1">
    <location>
        <begin position="7"/>
        <end position="29"/>
    </location>
</feature>
<evidence type="ECO:0000313" key="3">
    <source>
        <dbReference type="Proteomes" id="UP000181790"/>
    </source>
</evidence>
<keyword evidence="1" id="KW-1133">Transmembrane helix</keyword>